<dbReference type="Gene3D" id="2.60.120.1440">
    <property type="match status" value="1"/>
</dbReference>
<dbReference type="InterPro" id="IPR012373">
    <property type="entry name" value="Ferrdict_sens_TM"/>
</dbReference>
<keyword evidence="4" id="KW-1185">Reference proteome</keyword>
<protein>
    <recommendedName>
        <fullName evidence="5">FecR family protein</fullName>
    </recommendedName>
</protein>
<dbReference type="AlphaFoldDB" id="A0A171KWM1"/>
<dbReference type="PANTHER" id="PTHR30273:SF2">
    <property type="entry name" value="PROTEIN FECR"/>
    <property type="match status" value="1"/>
</dbReference>
<sequence length="358" mass="39618">MSRNPGPTLPEAGAIDDVAADWLLQSSQPDFSPAQAQALADWLDAAPAHRAAYDNLAALMQDLRRIPRIHLEPDTQAQPHPRPRKTRHAGVRRLRQLLLPTSPTRRPLFACMAFSFLVTAIAGYIWHQYEYPQFQASYATGVGEQERIVLPDGSVIVLDSATRLTATTYARHRKIVLEDGQAWFEVVPDPARPFTVRTPVLQATVLGTQFAVRYSTTGVAPGRAGVAVATGKVAVAPTRTWWPDWPWITPAGDTLTTGMRASLAPGQSRLTFSRIVPESIANWRHGRITFEDTPLTQAIEEFQRYAPVQVTVASTAVSSLRIGGSFNSKDFDNFAHLLPRMLPVQLRQTDQGLEIRSR</sequence>
<reference evidence="3 4" key="1">
    <citation type="submission" date="2015-04" db="EMBL/GenBank/DDBJ databases">
        <title>Genome sequence of Kerstersia gyiorum CG1.</title>
        <authorList>
            <person name="Greninger A.L."/>
            <person name="Kozyreva V."/>
            <person name="Chaturvedi V."/>
        </authorList>
    </citation>
    <scope>NUCLEOTIDE SEQUENCE [LARGE SCALE GENOMIC DNA]</scope>
    <source>
        <strain evidence="3 4">CG1</strain>
    </source>
</reference>
<dbReference type="Pfam" id="PF16220">
    <property type="entry name" value="DUF4880"/>
    <property type="match status" value="1"/>
</dbReference>
<evidence type="ECO:0000259" key="1">
    <source>
        <dbReference type="Pfam" id="PF04773"/>
    </source>
</evidence>
<dbReference type="EMBL" id="LBNE01000001">
    <property type="protein sequence ID" value="KKO73288.1"/>
    <property type="molecule type" value="Genomic_DNA"/>
</dbReference>
<dbReference type="PANTHER" id="PTHR30273">
    <property type="entry name" value="PERIPLASMIC SIGNAL SENSOR AND SIGMA FACTOR ACTIVATOR FECR-RELATED"/>
    <property type="match status" value="1"/>
</dbReference>
<dbReference type="InterPro" id="IPR032623">
    <property type="entry name" value="FecR_N"/>
</dbReference>
<dbReference type="STRING" id="206506.AAV32_03230"/>
<proteinExistence type="predicted"/>
<gene>
    <name evidence="3" type="ORF">AAV32_03230</name>
</gene>
<evidence type="ECO:0000259" key="2">
    <source>
        <dbReference type="Pfam" id="PF16220"/>
    </source>
</evidence>
<dbReference type="GO" id="GO:0016989">
    <property type="term" value="F:sigma factor antagonist activity"/>
    <property type="evidence" value="ECO:0007669"/>
    <property type="project" value="TreeGrafter"/>
</dbReference>
<dbReference type="Pfam" id="PF04773">
    <property type="entry name" value="FecR"/>
    <property type="match status" value="1"/>
</dbReference>
<feature type="domain" description="FecR protein" evidence="1">
    <location>
        <begin position="138"/>
        <end position="233"/>
    </location>
</feature>
<dbReference type="OrthoDB" id="1100567at2"/>
<dbReference type="Proteomes" id="UP000078084">
    <property type="component" value="Unassembled WGS sequence"/>
</dbReference>
<dbReference type="PIRSF" id="PIRSF018266">
    <property type="entry name" value="FecR"/>
    <property type="match status" value="1"/>
</dbReference>
<feature type="domain" description="FecR N-terminal" evidence="2">
    <location>
        <begin position="19"/>
        <end position="59"/>
    </location>
</feature>
<organism evidence="3 4">
    <name type="scientific">Kerstersia gyiorum</name>
    <dbReference type="NCBI Taxonomy" id="206506"/>
    <lineage>
        <taxon>Bacteria</taxon>
        <taxon>Pseudomonadati</taxon>
        <taxon>Pseudomonadota</taxon>
        <taxon>Betaproteobacteria</taxon>
        <taxon>Burkholderiales</taxon>
        <taxon>Alcaligenaceae</taxon>
        <taxon>Kerstersia</taxon>
    </lineage>
</organism>
<evidence type="ECO:0000313" key="4">
    <source>
        <dbReference type="Proteomes" id="UP000078084"/>
    </source>
</evidence>
<accession>A0A171KWM1</accession>
<evidence type="ECO:0000313" key="3">
    <source>
        <dbReference type="EMBL" id="KKO73288.1"/>
    </source>
</evidence>
<dbReference type="RefSeq" id="WP_068367424.1">
    <property type="nucleotide sequence ID" value="NZ_CP033936.1"/>
</dbReference>
<dbReference type="InterPro" id="IPR006860">
    <property type="entry name" value="FecR"/>
</dbReference>
<name>A0A171KWM1_9BURK</name>
<comment type="caution">
    <text evidence="3">The sequence shown here is derived from an EMBL/GenBank/DDBJ whole genome shotgun (WGS) entry which is preliminary data.</text>
</comment>
<evidence type="ECO:0008006" key="5">
    <source>
        <dbReference type="Google" id="ProtNLM"/>
    </source>
</evidence>
<dbReference type="Gene3D" id="3.55.50.30">
    <property type="match status" value="1"/>
</dbReference>